<evidence type="ECO:0000313" key="2">
    <source>
        <dbReference type="EMBL" id="PRY58698.1"/>
    </source>
</evidence>
<dbReference type="Gene3D" id="3.90.1720.10">
    <property type="entry name" value="endopeptidase domain like (from Nostoc punctiforme)"/>
    <property type="match status" value="1"/>
</dbReference>
<keyword evidence="3" id="KW-1185">Reference proteome</keyword>
<dbReference type="AlphaFoldDB" id="A0A2T0ULG9"/>
<reference evidence="2 3" key="1">
    <citation type="submission" date="2018-03" db="EMBL/GenBank/DDBJ databases">
        <title>Genomic Encyclopedia of Type Strains, Phase III (KMG-III): the genomes of soil and plant-associated and newly described type strains.</title>
        <authorList>
            <person name="Whitman W."/>
        </authorList>
    </citation>
    <scope>NUCLEOTIDE SEQUENCE [LARGE SCALE GENOMIC DNA]</scope>
    <source>
        <strain evidence="2 3">CGMCC 4.7067</strain>
    </source>
</reference>
<keyword evidence="1" id="KW-0732">Signal</keyword>
<evidence type="ECO:0000313" key="3">
    <source>
        <dbReference type="Proteomes" id="UP000238176"/>
    </source>
</evidence>
<feature type="signal peptide" evidence="1">
    <location>
        <begin position="1"/>
        <end position="38"/>
    </location>
</feature>
<sequence>MTDTEQANPSRRRLLTSALLLPAAAAVGALGFAGAAHADYNGPIKRSQVMNRAHEWFERNVQYVGGSDTEPDAVHGCHRYRTDCSGFVSMCWHSPAPGHSTRSLPDISRQILWRELKAGDIVNAYDNHTMLFDSWSIDSGYMWYYDLATPALDMRHQRIDANILQNQGYIPRRYKFIENG</sequence>
<protein>
    <recommendedName>
        <fullName evidence="4">NlpC/P60 family protein</fullName>
    </recommendedName>
</protein>
<evidence type="ECO:0000256" key="1">
    <source>
        <dbReference type="SAM" id="SignalP"/>
    </source>
</evidence>
<name>A0A2T0ULG9_9ACTN</name>
<dbReference type="Proteomes" id="UP000238176">
    <property type="component" value="Unassembled WGS sequence"/>
</dbReference>
<evidence type="ECO:0008006" key="4">
    <source>
        <dbReference type="Google" id="ProtNLM"/>
    </source>
</evidence>
<organism evidence="2 3">
    <name type="scientific">Glycomyces artemisiae</name>
    <dbReference type="NCBI Taxonomy" id="1076443"/>
    <lineage>
        <taxon>Bacteria</taxon>
        <taxon>Bacillati</taxon>
        <taxon>Actinomycetota</taxon>
        <taxon>Actinomycetes</taxon>
        <taxon>Glycomycetales</taxon>
        <taxon>Glycomycetaceae</taxon>
        <taxon>Glycomyces</taxon>
    </lineage>
</organism>
<comment type="caution">
    <text evidence="2">The sequence shown here is derived from an EMBL/GenBank/DDBJ whole genome shotgun (WGS) entry which is preliminary data.</text>
</comment>
<gene>
    <name evidence="2" type="ORF">B0I28_105413</name>
</gene>
<proteinExistence type="predicted"/>
<dbReference type="PROSITE" id="PS51318">
    <property type="entry name" value="TAT"/>
    <property type="match status" value="1"/>
</dbReference>
<dbReference type="EMBL" id="PVTJ01000005">
    <property type="protein sequence ID" value="PRY58698.1"/>
    <property type="molecule type" value="Genomic_DNA"/>
</dbReference>
<dbReference type="RefSeq" id="WP_106364755.1">
    <property type="nucleotide sequence ID" value="NZ_PVTJ01000005.1"/>
</dbReference>
<accession>A0A2T0ULG9</accession>
<feature type="chain" id="PRO_5015524690" description="NlpC/P60 family protein" evidence="1">
    <location>
        <begin position="39"/>
        <end position="180"/>
    </location>
</feature>
<dbReference type="OrthoDB" id="9815928at2"/>
<dbReference type="InterPro" id="IPR006311">
    <property type="entry name" value="TAT_signal"/>
</dbReference>